<dbReference type="InterPro" id="IPR036322">
    <property type="entry name" value="WD40_repeat_dom_sf"/>
</dbReference>
<dbReference type="Proteomes" id="UP000186303">
    <property type="component" value="Chromosome 2"/>
</dbReference>
<keyword evidence="3" id="KW-0677">Repeat</keyword>
<evidence type="ECO:0000256" key="3">
    <source>
        <dbReference type="ARBA" id="ARBA00022737"/>
    </source>
</evidence>
<evidence type="ECO:0000256" key="4">
    <source>
        <dbReference type="ARBA" id="ARBA00023242"/>
    </source>
</evidence>
<dbReference type="PROSITE" id="PS50294">
    <property type="entry name" value="WD_REPEATS_REGION"/>
    <property type="match status" value="6"/>
</dbReference>
<dbReference type="PROSITE" id="PS50082">
    <property type="entry name" value="WD_REPEATS_2"/>
    <property type="match status" value="9"/>
</dbReference>
<dbReference type="SMART" id="SM00320">
    <property type="entry name" value="WD40"/>
    <property type="match status" value="12"/>
</dbReference>
<evidence type="ECO:0000313" key="5">
    <source>
        <dbReference type="EMBL" id="SHO76760.1"/>
    </source>
</evidence>
<dbReference type="InterPro" id="IPR015943">
    <property type="entry name" value="WD40/YVTN_repeat-like_dom_sf"/>
</dbReference>
<dbReference type="Pfam" id="PF00400">
    <property type="entry name" value="WD40"/>
    <property type="match status" value="9"/>
</dbReference>
<dbReference type="RefSeq" id="XP_018740976.1">
    <property type="nucleotide sequence ID" value="XM_018884303.1"/>
</dbReference>
<gene>
    <name evidence="5" type="ORF">MSYG_1099</name>
</gene>
<evidence type="ECO:0000256" key="2">
    <source>
        <dbReference type="ARBA" id="ARBA00022574"/>
    </source>
</evidence>
<dbReference type="VEuPathDB" id="FungiDB:MSYG_1099"/>
<dbReference type="GO" id="GO:0000480">
    <property type="term" value="P:endonucleolytic cleavage in 5'-ETS of tricistronic rRNA transcript (SSU-rRNA, 5.8S rRNA, LSU-rRNA)"/>
    <property type="evidence" value="ECO:0007669"/>
    <property type="project" value="TreeGrafter"/>
</dbReference>
<proteinExistence type="predicted"/>
<sequence>MVKKATPVHFFLSTGRYAAAMASSQSGPAMRPRLRTSFAKGDSLVPFYSGGAVAVTSDGAHLATTFGSEVHMVETRTSRILHTLSGDGEDINSLTMTKDDAYVVTASRALALKIYRRPDMTLVRTIAKAHEAPVALMATDPTSSLLATGSADGSVKVWDLAGGFCTHAFRGHGGVISALCWNVQARQPGSPARAVQLLTGCVDGKVRVWDLQGSGQAASKPTAVLSAHAGVVRAIGVAPGGHTIVSGARDQTLVFWDWKNSRWHRRDIVLAQERIEALGFVGDATSPLFYTAGSQGLLRLWDVRNGQEVHKTQVLEPEEEDDALHGLTDALYAPSCSAIVTVSATQDLAFYALGDGTLSLERQLVGYNDEIVDVALVGDDTLAVASNNTQLRLYKLDTQDHDVVLVDGHRDMLLSLDTSPDRAWLASGSKDRTARIWTRASDARDGWVCLGVCEGHAESVGSVAFARQSAGEVGAPFLVTASQDRTVKLWDLTALTPASRQEKLSSLLTLKIHDKDINAIDLAPNNGLLVSGSQDRTARVFRVHYQAPSKANQHKAAASLEPLATCKGHKRGVWSVQFSPAEQAFATASSDQTVRLWSLKDFSCVRVFEGHTGSVLRLRFLPGGAQIASSGNDGLVKVWNVRDEECAATIDAHEDKIWALAVRPETSKAPLQVVSGAADSTITLWNDTTAAVESEKAAAAKEATEREQAFSNLLVLKDYRNAIALAFQLNQPRRLFQLFTQVAASRPDHDAIESMDRLLADALGVQRHADAELGSITGLAAVDRIIAELPRTQVVQLLGYVRDWNTSARTSATAQLVLHAVVRQWEADTLLEAFDEARRAKKEGFVSVAAMLEALLPYTERHYARVDRMLVESAMLDYTLQAMDGVLGPVADAEADTRNDVAVDDVDMDEAAEVAEADDSEVE</sequence>
<reference evidence="6" key="1">
    <citation type="journal article" date="2017" name="Nucleic Acids Res.">
        <title>Proteogenomics produces comprehensive and highly accurate protein-coding gene annotation in a complete genome assembly of Malassezia sympodialis.</title>
        <authorList>
            <person name="Zhu Y."/>
            <person name="Engstroem P.G."/>
            <person name="Tellgren-Roth C."/>
            <person name="Baudo C.D."/>
            <person name="Kennell J.C."/>
            <person name="Sun S."/>
            <person name="Billmyre R.B."/>
            <person name="Schroeder M.S."/>
            <person name="Andersson A."/>
            <person name="Holm T."/>
            <person name="Sigurgeirsson B."/>
            <person name="Wu G."/>
            <person name="Sankaranarayanan S.R."/>
            <person name="Siddharthan R."/>
            <person name="Sanyal K."/>
            <person name="Lundeberg J."/>
            <person name="Nystedt B."/>
            <person name="Boekhout T."/>
            <person name="Dawson T.L. Jr."/>
            <person name="Heitman J."/>
            <person name="Scheynius A."/>
            <person name="Lehtioe J."/>
        </authorList>
    </citation>
    <scope>NUCLEOTIDE SEQUENCE [LARGE SCALE GENOMIC DNA]</scope>
    <source>
        <strain evidence="6">ATCC 42132</strain>
    </source>
</reference>
<dbReference type="InterPro" id="IPR013934">
    <property type="entry name" value="Utp13_C"/>
</dbReference>
<dbReference type="GO" id="GO:0030686">
    <property type="term" value="C:90S preribosome"/>
    <property type="evidence" value="ECO:0007669"/>
    <property type="project" value="TreeGrafter"/>
</dbReference>
<accession>M5EPU3</accession>
<dbReference type="InterPro" id="IPR019775">
    <property type="entry name" value="WD40_repeat_CS"/>
</dbReference>
<keyword evidence="4" id="KW-0539">Nucleus</keyword>
<dbReference type="Pfam" id="PF08625">
    <property type="entry name" value="Utp13"/>
    <property type="match status" value="1"/>
</dbReference>
<dbReference type="Gene3D" id="2.130.10.10">
    <property type="entry name" value="YVTN repeat-like/Quinoprotein amine dehydrogenase"/>
    <property type="match status" value="4"/>
</dbReference>
<dbReference type="InterPro" id="IPR001680">
    <property type="entry name" value="WD40_rpt"/>
</dbReference>
<dbReference type="STRING" id="1230383.M5EPU3"/>
<dbReference type="CDD" id="cd00200">
    <property type="entry name" value="WD40"/>
    <property type="match status" value="2"/>
</dbReference>
<dbReference type="OMA" id="PYVQRHF"/>
<dbReference type="PROSITE" id="PS00678">
    <property type="entry name" value="WD_REPEATS_1"/>
    <property type="match status" value="4"/>
</dbReference>
<keyword evidence="2" id="KW-0853">WD repeat</keyword>
<dbReference type="PANTHER" id="PTHR19854">
    <property type="entry name" value="TRANSDUCIN BETA-LIKE 3"/>
    <property type="match status" value="1"/>
</dbReference>
<evidence type="ECO:0000313" key="6">
    <source>
        <dbReference type="Proteomes" id="UP000186303"/>
    </source>
</evidence>
<dbReference type="SUPFAM" id="SSF50978">
    <property type="entry name" value="WD40 repeat-like"/>
    <property type="match status" value="2"/>
</dbReference>
<dbReference type="InterPro" id="IPR020472">
    <property type="entry name" value="WD40_PAC1"/>
</dbReference>
<organism evidence="5 6">
    <name type="scientific">Malassezia sympodialis (strain ATCC 42132)</name>
    <name type="common">Atopic eczema-associated yeast</name>
    <dbReference type="NCBI Taxonomy" id="1230383"/>
    <lineage>
        <taxon>Eukaryota</taxon>
        <taxon>Fungi</taxon>
        <taxon>Dikarya</taxon>
        <taxon>Basidiomycota</taxon>
        <taxon>Ustilaginomycotina</taxon>
        <taxon>Malasseziomycetes</taxon>
        <taxon>Malasseziales</taxon>
        <taxon>Malasseziaceae</taxon>
        <taxon>Malassezia</taxon>
    </lineage>
</organism>
<protein>
    <submittedName>
        <fullName evidence="5">Similar to S.cerevisiae protein UTP13 (Nucleolar protein)</fullName>
    </submittedName>
</protein>
<keyword evidence="6" id="KW-1185">Reference proteome</keyword>
<dbReference type="AlphaFoldDB" id="M5EPU3"/>
<dbReference type="HOGENOM" id="CLU_009276_0_0_1"/>
<dbReference type="KEGG" id="msym:MSY001_2449"/>
<comment type="subcellular location">
    <subcellularLocation>
        <location evidence="1">Nucleus</location>
        <location evidence="1">Nucleolus</location>
    </subcellularLocation>
</comment>
<dbReference type="GO" id="GO:0034511">
    <property type="term" value="F:U3 snoRNA binding"/>
    <property type="evidence" value="ECO:0007669"/>
    <property type="project" value="TreeGrafter"/>
</dbReference>
<dbReference type="OrthoDB" id="5414888at2759"/>
<dbReference type="GO" id="GO:0032040">
    <property type="term" value="C:small-subunit processome"/>
    <property type="evidence" value="ECO:0007669"/>
    <property type="project" value="InterPro"/>
</dbReference>
<dbReference type="EMBL" id="LT671822">
    <property type="protein sequence ID" value="SHO76760.1"/>
    <property type="molecule type" value="Genomic_DNA"/>
</dbReference>
<dbReference type="PANTHER" id="PTHR19854:SF15">
    <property type="entry name" value="TRANSDUCIN BETA-LIKE PROTEIN 3"/>
    <property type="match status" value="1"/>
</dbReference>
<evidence type="ECO:0000256" key="1">
    <source>
        <dbReference type="ARBA" id="ARBA00004604"/>
    </source>
</evidence>
<dbReference type="PRINTS" id="PR00320">
    <property type="entry name" value="GPROTEINBRPT"/>
</dbReference>
<name>M5EPU3_MALS4</name>
<dbReference type="GO" id="GO:0000472">
    <property type="term" value="P:endonucleolytic cleavage to generate mature 5'-end of SSU-rRNA from (SSU-rRNA, 5.8S rRNA, LSU-rRNA)"/>
    <property type="evidence" value="ECO:0007669"/>
    <property type="project" value="TreeGrafter"/>
</dbReference>